<name>A0A1Y6D001_9GAMM</name>
<evidence type="ECO:0000313" key="3">
    <source>
        <dbReference type="EMBL" id="SMF96259.1"/>
    </source>
</evidence>
<dbReference type="Proteomes" id="UP000192923">
    <property type="component" value="Unassembled WGS sequence"/>
</dbReference>
<evidence type="ECO:0000259" key="2">
    <source>
        <dbReference type="Pfam" id="PF00350"/>
    </source>
</evidence>
<dbReference type="EMBL" id="FXAM01000001">
    <property type="protein sequence ID" value="SMF96259.1"/>
    <property type="molecule type" value="Genomic_DNA"/>
</dbReference>
<keyword evidence="4" id="KW-1185">Reference proteome</keyword>
<dbReference type="RefSeq" id="WP_254899403.1">
    <property type="nucleotide sequence ID" value="NZ_FXAM01000001.1"/>
</dbReference>
<reference evidence="3 4" key="1">
    <citation type="submission" date="2016-12" db="EMBL/GenBank/DDBJ databases">
        <authorList>
            <person name="Song W.-J."/>
            <person name="Kurnit D.M."/>
        </authorList>
    </citation>
    <scope>NUCLEOTIDE SEQUENCE [LARGE SCALE GENOMIC DNA]</scope>
    <source>
        <strain evidence="3 4">175</strain>
    </source>
</reference>
<dbReference type="STRING" id="1760988.SAMN02949497_3651"/>
<gene>
    <name evidence="3" type="ORF">SAMN02949497_3651</name>
</gene>
<keyword evidence="1" id="KW-0175">Coiled coil</keyword>
<dbReference type="InterPro" id="IPR027417">
    <property type="entry name" value="P-loop_NTPase"/>
</dbReference>
<evidence type="ECO:0000256" key="1">
    <source>
        <dbReference type="SAM" id="Coils"/>
    </source>
</evidence>
<dbReference type="PANTHER" id="PTHR43681">
    <property type="entry name" value="TRANSMEMBRANE GTPASE FZO"/>
    <property type="match status" value="1"/>
</dbReference>
<feature type="domain" description="Dynamin N-terminal" evidence="2">
    <location>
        <begin position="66"/>
        <end position="277"/>
    </location>
</feature>
<sequence length="662" mass="73891">MMSTTIHFKDKLRGYGQWREQLGRAIEQYRTWLDRYQLNSDGVNEAISSMLEGLRSDRIVLAFAAEFSRGKTELINALFFSDTGVRLLPSSPGRTTMCPTEIFYDTQAGSYIRLLAIESRLSDIPLSEYKQHPRSWMQIDLDCDSPVQMQEAFQELAATKHVSVAEAKRLGLYSEDVHIPHGDEPDTVEVPCWRHALISFPHHLLKEGLTILDTPGLNALGAEPELTLQMLPKAQAVIFVLAADTGVTKSDLDMWRNHVRGSRQGNKRGGLAVVLNKIDSMWGDLQGEETIEKSIRSQTESVSKILDVESRAIFPMSAKQALLAKVKGDANLLEKSRLKNFEDYLADSVVKERQSLLLASVAQGVGHLVEESTGSLDAQILDAERQINDLRQIDVNNKTKMTQLMTETRDQQSGYLVGVDQFQASRRVFAVQAKLLVDSLAPEKVEEIIKRTRKQMAGSLTTVGMKTAMKLVLDELRVVLLNAVSVCEETRKLVKGIYAKFQEEHGVAELKPPLLSLKQYQAELEQVFDEGEAFRGSASSTLMEQSTVVVKLYTTTIARARELFEQAHKDAIGWTTMALVPLVHQIKDHKRLIESRLEVLRKVNETGASLDGEIASLAKALAQLRQQHAELAAIRRVLQLEPPAAENSANAEDYRPPKAAAK</sequence>
<dbReference type="AlphaFoldDB" id="A0A1Y6D001"/>
<dbReference type="InterPro" id="IPR051943">
    <property type="entry name" value="TRAFAC_Dynamin-like_GTPase"/>
</dbReference>
<feature type="coiled-coil region" evidence="1">
    <location>
        <begin position="614"/>
        <end position="641"/>
    </location>
</feature>
<evidence type="ECO:0000313" key="4">
    <source>
        <dbReference type="Proteomes" id="UP000192923"/>
    </source>
</evidence>
<proteinExistence type="predicted"/>
<dbReference type="PANTHER" id="PTHR43681:SF1">
    <property type="entry name" value="SARCALUMENIN"/>
    <property type="match status" value="1"/>
</dbReference>
<dbReference type="Gene3D" id="3.40.50.300">
    <property type="entry name" value="P-loop containing nucleotide triphosphate hydrolases"/>
    <property type="match status" value="1"/>
</dbReference>
<protein>
    <submittedName>
        <fullName evidence="3">Dynamin family protein</fullName>
    </submittedName>
</protein>
<dbReference type="Pfam" id="PF00350">
    <property type="entry name" value="Dynamin_N"/>
    <property type="match status" value="1"/>
</dbReference>
<accession>A0A1Y6D001</accession>
<dbReference type="SUPFAM" id="SSF52540">
    <property type="entry name" value="P-loop containing nucleoside triphosphate hydrolases"/>
    <property type="match status" value="1"/>
</dbReference>
<dbReference type="InterPro" id="IPR045063">
    <property type="entry name" value="Dynamin_N"/>
</dbReference>
<organism evidence="3 4">
    <name type="scientific">Methylomagnum ishizawai</name>
    <dbReference type="NCBI Taxonomy" id="1760988"/>
    <lineage>
        <taxon>Bacteria</taxon>
        <taxon>Pseudomonadati</taxon>
        <taxon>Pseudomonadota</taxon>
        <taxon>Gammaproteobacteria</taxon>
        <taxon>Methylococcales</taxon>
        <taxon>Methylococcaceae</taxon>
        <taxon>Methylomagnum</taxon>
    </lineage>
</organism>